<dbReference type="AlphaFoldDB" id="K2RG70"/>
<dbReference type="eggNOG" id="KOG0158">
    <property type="taxonomic scope" value="Eukaryota"/>
</dbReference>
<dbReference type="VEuPathDB" id="FungiDB:MPH_13951"/>
<keyword evidence="4 8" id="KW-0479">Metal-binding</keyword>
<dbReference type="PANTHER" id="PTHR46206">
    <property type="entry name" value="CYTOCHROME P450"/>
    <property type="match status" value="1"/>
</dbReference>
<dbReference type="GO" id="GO:0004497">
    <property type="term" value="F:monooxygenase activity"/>
    <property type="evidence" value="ECO:0007669"/>
    <property type="project" value="UniProtKB-KW"/>
</dbReference>
<dbReference type="GO" id="GO:0020037">
    <property type="term" value="F:heme binding"/>
    <property type="evidence" value="ECO:0007669"/>
    <property type="project" value="InterPro"/>
</dbReference>
<keyword evidence="6 8" id="KW-0408">Iron</keyword>
<evidence type="ECO:0000256" key="8">
    <source>
        <dbReference type="PIRSR" id="PIRSR602403-1"/>
    </source>
</evidence>
<evidence type="ECO:0000256" key="7">
    <source>
        <dbReference type="ARBA" id="ARBA00023033"/>
    </source>
</evidence>
<dbReference type="InterPro" id="IPR001128">
    <property type="entry name" value="Cyt_P450"/>
</dbReference>
<name>K2RG70_MACPH</name>
<dbReference type="HOGENOM" id="CLU_022195_1_0_1"/>
<keyword evidence="5 9" id="KW-0560">Oxidoreductase</keyword>
<dbReference type="GO" id="GO:0005506">
    <property type="term" value="F:iron ion binding"/>
    <property type="evidence" value="ECO:0007669"/>
    <property type="project" value="InterPro"/>
</dbReference>
<evidence type="ECO:0000256" key="6">
    <source>
        <dbReference type="ARBA" id="ARBA00023004"/>
    </source>
</evidence>
<proteinExistence type="inferred from homology"/>
<evidence type="ECO:0000256" key="1">
    <source>
        <dbReference type="ARBA" id="ARBA00001971"/>
    </source>
</evidence>
<dbReference type="SUPFAM" id="SSF48264">
    <property type="entry name" value="Cytochrome P450"/>
    <property type="match status" value="1"/>
</dbReference>
<reference evidence="10 11" key="1">
    <citation type="journal article" date="2012" name="BMC Genomics">
        <title>Tools to kill: Genome of one of the most destructive plant pathogenic fungi Macrophomina phaseolina.</title>
        <authorList>
            <person name="Islam M.S."/>
            <person name="Haque M.S."/>
            <person name="Islam M.M."/>
            <person name="Emdad E.M."/>
            <person name="Halim A."/>
            <person name="Hossen Q.M.M."/>
            <person name="Hossain M.Z."/>
            <person name="Ahmed B."/>
            <person name="Rahim S."/>
            <person name="Rahman M.S."/>
            <person name="Alam M.M."/>
            <person name="Hou S."/>
            <person name="Wan X."/>
            <person name="Saito J.A."/>
            <person name="Alam M."/>
        </authorList>
    </citation>
    <scope>NUCLEOTIDE SEQUENCE [LARGE SCALE GENOMIC DNA]</scope>
    <source>
        <strain evidence="10 11">MS6</strain>
    </source>
</reference>
<dbReference type="InParanoid" id="K2RG70"/>
<dbReference type="PROSITE" id="PS00086">
    <property type="entry name" value="CYTOCHROME_P450"/>
    <property type="match status" value="1"/>
</dbReference>
<feature type="binding site" description="axial binding residue" evidence="8">
    <location>
        <position position="245"/>
    </location>
    <ligand>
        <name>heme</name>
        <dbReference type="ChEBI" id="CHEBI:30413"/>
    </ligand>
    <ligandPart>
        <name>Fe</name>
        <dbReference type="ChEBI" id="CHEBI:18248"/>
    </ligandPart>
</feature>
<dbReference type="GO" id="GO:0016705">
    <property type="term" value="F:oxidoreductase activity, acting on paired donors, with incorporation or reduction of molecular oxygen"/>
    <property type="evidence" value="ECO:0007669"/>
    <property type="project" value="InterPro"/>
</dbReference>
<dbReference type="Proteomes" id="UP000007129">
    <property type="component" value="Unassembled WGS sequence"/>
</dbReference>
<gene>
    <name evidence="10" type="ORF">MPH_13951</name>
</gene>
<dbReference type="EMBL" id="AHHD01000791">
    <property type="protein sequence ID" value="EKG09064.1"/>
    <property type="molecule type" value="Genomic_DNA"/>
</dbReference>
<accession>K2RG70</accession>
<dbReference type="Gene3D" id="1.10.630.10">
    <property type="entry name" value="Cytochrome P450"/>
    <property type="match status" value="1"/>
</dbReference>
<comment type="cofactor">
    <cofactor evidence="1 8">
        <name>heme</name>
        <dbReference type="ChEBI" id="CHEBI:30413"/>
    </cofactor>
</comment>
<comment type="caution">
    <text evidence="10">The sequence shown here is derived from an EMBL/GenBank/DDBJ whole genome shotgun (WGS) entry which is preliminary data.</text>
</comment>
<evidence type="ECO:0000256" key="5">
    <source>
        <dbReference type="ARBA" id="ARBA00023002"/>
    </source>
</evidence>
<dbReference type="OrthoDB" id="1844152at2759"/>
<keyword evidence="3 8" id="KW-0349">Heme</keyword>
<evidence type="ECO:0000256" key="2">
    <source>
        <dbReference type="ARBA" id="ARBA00010617"/>
    </source>
</evidence>
<evidence type="ECO:0000313" key="10">
    <source>
        <dbReference type="EMBL" id="EKG09064.1"/>
    </source>
</evidence>
<evidence type="ECO:0000313" key="11">
    <source>
        <dbReference type="Proteomes" id="UP000007129"/>
    </source>
</evidence>
<dbReference type="CDD" id="cd11041">
    <property type="entry name" value="CYP503A1-like"/>
    <property type="match status" value="1"/>
</dbReference>
<dbReference type="STRING" id="1126212.K2RG70"/>
<protein>
    <submittedName>
        <fullName evidence="10">Cytochrome P450</fullName>
    </submittedName>
</protein>
<sequence length="303" mass="35294">MQYTIDSFNASRLLRWYPPFLRPLVHFFRPEFRKLQQQIKDSRRIIEPEVAKRRQERRAAIAAGEKPHKAVDAIEWLDEQRKDIDYDIPSGQIILATAAIHTTAGMMSALLWELCANPEYIDDLRKEIVEVIKEDGGWKKTSLYKMKLLDSCMKEAQRLHVVGSLAMGRKVMAPITLSDGTELPAGCYVAIPTWPMKDEFYYENPHKFDGRRFLEKRNQPGNENRWQFVTTTPEHLGFGHGHHACPGRFFAGNEIKIAMAHILMKYDWKFEGEPPLKSLRDSEWIPDPTAKIMVRKREPEIRF</sequence>
<comment type="similarity">
    <text evidence="2 9">Belongs to the cytochrome P450 family.</text>
</comment>
<dbReference type="InterPro" id="IPR002403">
    <property type="entry name" value="Cyt_P450_E_grp-IV"/>
</dbReference>
<evidence type="ECO:0000256" key="4">
    <source>
        <dbReference type="ARBA" id="ARBA00022723"/>
    </source>
</evidence>
<dbReference type="PANTHER" id="PTHR46206:SF2">
    <property type="entry name" value="CYTOCHROME P450 MONOOXYGENASE AUSG-RELATED"/>
    <property type="match status" value="1"/>
</dbReference>
<keyword evidence="7 9" id="KW-0503">Monooxygenase</keyword>
<dbReference type="InterPro" id="IPR036396">
    <property type="entry name" value="Cyt_P450_sf"/>
</dbReference>
<dbReference type="Pfam" id="PF00067">
    <property type="entry name" value="p450"/>
    <property type="match status" value="1"/>
</dbReference>
<evidence type="ECO:0000256" key="3">
    <source>
        <dbReference type="ARBA" id="ARBA00022617"/>
    </source>
</evidence>
<organism evidence="10 11">
    <name type="scientific">Macrophomina phaseolina (strain MS6)</name>
    <name type="common">Charcoal rot fungus</name>
    <dbReference type="NCBI Taxonomy" id="1126212"/>
    <lineage>
        <taxon>Eukaryota</taxon>
        <taxon>Fungi</taxon>
        <taxon>Dikarya</taxon>
        <taxon>Ascomycota</taxon>
        <taxon>Pezizomycotina</taxon>
        <taxon>Dothideomycetes</taxon>
        <taxon>Dothideomycetes incertae sedis</taxon>
        <taxon>Botryosphaeriales</taxon>
        <taxon>Botryosphaeriaceae</taxon>
        <taxon>Macrophomina</taxon>
    </lineage>
</organism>
<dbReference type="InterPro" id="IPR017972">
    <property type="entry name" value="Cyt_P450_CS"/>
</dbReference>
<evidence type="ECO:0000256" key="9">
    <source>
        <dbReference type="RuleBase" id="RU000461"/>
    </source>
</evidence>
<dbReference type="PRINTS" id="PR00465">
    <property type="entry name" value="EP450IV"/>
</dbReference>